<comment type="cofactor">
    <cofactor evidence="4">
        <name>Zn(2+)</name>
        <dbReference type="ChEBI" id="CHEBI:29105"/>
    </cofactor>
</comment>
<dbReference type="HAMAP" id="MF_02227">
    <property type="entry name" value="RPE"/>
    <property type="match status" value="1"/>
</dbReference>
<comment type="cofactor">
    <cofactor evidence="3">
        <name>Co(2+)</name>
        <dbReference type="ChEBI" id="CHEBI:48828"/>
    </cofactor>
</comment>
<dbReference type="SUPFAM" id="SSF51366">
    <property type="entry name" value="Ribulose-phoshate binding barrel"/>
    <property type="match status" value="1"/>
</dbReference>
<dbReference type="PIRSF" id="PIRSF001461">
    <property type="entry name" value="RPE"/>
    <property type="match status" value="1"/>
</dbReference>
<proteinExistence type="inferred from homology"/>
<accession>A0AAU7T3X5</accession>
<dbReference type="GO" id="GO:0019323">
    <property type="term" value="P:pentose catabolic process"/>
    <property type="evidence" value="ECO:0007669"/>
    <property type="project" value="UniProtKB-UniRule"/>
</dbReference>
<comment type="cofactor">
    <cofactor evidence="2">
        <name>Mn(2+)</name>
        <dbReference type="ChEBI" id="CHEBI:29035"/>
    </cofactor>
</comment>
<feature type="active site" description="Proton acceptor" evidence="10 12">
    <location>
        <position position="33"/>
    </location>
</feature>
<feature type="binding site" evidence="10">
    <location>
        <begin position="173"/>
        <end position="175"/>
    </location>
    <ligand>
        <name>substrate</name>
    </ligand>
</feature>
<dbReference type="Pfam" id="PF00834">
    <property type="entry name" value="Ribul_P_3_epim"/>
    <property type="match status" value="1"/>
</dbReference>
<evidence type="ECO:0000256" key="5">
    <source>
        <dbReference type="ARBA" id="ARBA00001954"/>
    </source>
</evidence>
<keyword evidence="10 11" id="KW-0119">Carbohydrate metabolism</keyword>
<comment type="similarity">
    <text evidence="6 10 11">Belongs to the ribulose-phosphate 3-epimerase family.</text>
</comment>
<dbReference type="FunFam" id="3.20.20.70:FF:000004">
    <property type="entry name" value="Ribulose-phosphate 3-epimerase"/>
    <property type="match status" value="1"/>
</dbReference>
<dbReference type="PROSITE" id="PS01085">
    <property type="entry name" value="RIBUL_P_3_EPIMER_1"/>
    <property type="match status" value="1"/>
</dbReference>
<comment type="cofactor">
    <cofactor evidence="5">
        <name>Fe(2+)</name>
        <dbReference type="ChEBI" id="CHEBI:29033"/>
    </cofactor>
</comment>
<dbReference type="GO" id="GO:0046872">
    <property type="term" value="F:metal ion binding"/>
    <property type="evidence" value="ECO:0007669"/>
    <property type="project" value="UniProtKB-UniRule"/>
</dbReference>
<dbReference type="RefSeq" id="WP_350274164.1">
    <property type="nucleotide sequence ID" value="NZ_CP158165.1"/>
</dbReference>
<protein>
    <recommendedName>
        <fullName evidence="7 10">Ribulose-phosphate 3-epimerase</fullName>
        <ecNumber evidence="7 10">5.1.3.1</ecNumber>
    </recommendedName>
</protein>
<dbReference type="InterPro" id="IPR026019">
    <property type="entry name" value="Ribul_P_3_epim"/>
</dbReference>
<comment type="catalytic activity">
    <reaction evidence="1 10 11">
        <text>D-ribulose 5-phosphate = D-xylulose 5-phosphate</text>
        <dbReference type="Rhea" id="RHEA:13677"/>
        <dbReference type="ChEBI" id="CHEBI:57737"/>
        <dbReference type="ChEBI" id="CHEBI:58121"/>
        <dbReference type="EC" id="5.1.3.1"/>
    </reaction>
</comment>
<dbReference type="GO" id="GO:0004750">
    <property type="term" value="F:D-ribulose-phosphate 3-epimerase activity"/>
    <property type="evidence" value="ECO:0007669"/>
    <property type="project" value="UniProtKB-UniRule"/>
</dbReference>
<gene>
    <name evidence="10 15" type="primary">rpe</name>
    <name evidence="15" type="ORF">ABN611_22335</name>
</gene>
<dbReference type="NCBIfam" id="TIGR01163">
    <property type="entry name" value="rpe"/>
    <property type="match status" value="1"/>
</dbReference>
<keyword evidence="13" id="KW-0464">Manganese</keyword>
<evidence type="ECO:0000256" key="3">
    <source>
        <dbReference type="ARBA" id="ARBA00001941"/>
    </source>
</evidence>
<dbReference type="PROSITE" id="PS01086">
    <property type="entry name" value="RIBUL_P_3_EPIMER_2"/>
    <property type="match status" value="1"/>
</dbReference>
<comment type="function">
    <text evidence="10">Catalyzes the reversible epimerization of D-ribulose 5-phosphate to D-xylulose 5-phosphate.</text>
</comment>
<feature type="binding site" evidence="10 14">
    <location>
        <position position="64"/>
    </location>
    <ligand>
        <name>substrate</name>
    </ligand>
</feature>
<dbReference type="GO" id="GO:0006098">
    <property type="term" value="P:pentose-phosphate shunt"/>
    <property type="evidence" value="ECO:0007669"/>
    <property type="project" value="UniProtKB-UniRule"/>
</dbReference>
<dbReference type="NCBIfam" id="NF004076">
    <property type="entry name" value="PRK05581.1-4"/>
    <property type="match status" value="1"/>
</dbReference>
<dbReference type="PANTHER" id="PTHR11749">
    <property type="entry name" value="RIBULOSE-5-PHOSPHATE-3-EPIMERASE"/>
    <property type="match status" value="1"/>
</dbReference>
<dbReference type="InterPro" id="IPR000056">
    <property type="entry name" value="Ribul_P_3_epim-like"/>
</dbReference>
<keyword evidence="13" id="KW-0170">Cobalt</keyword>
<evidence type="ECO:0000256" key="4">
    <source>
        <dbReference type="ARBA" id="ARBA00001947"/>
    </source>
</evidence>
<feature type="binding site" evidence="10 13">
    <location>
        <position position="173"/>
    </location>
    <ligand>
        <name>a divalent metal cation</name>
        <dbReference type="ChEBI" id="CHEBI:60240"/>
    </ligand>
</feature>
<feature type="binding site" evidence="14">
    <location>
        <position position="175"/>
    </location>
    <ligand>
        <name>substrate</name>
    </ligand>
</feature>
<evidence type="ECO:0000256" key="12">
    <source>
        <dbReference type="PIRSR" id="PIRSR001461-1"/>
    </source>
</evidence>
<dbReference type="AlphaFoldDB" id="A0AAU7T3X5"/>
<evidence type="ECO:0000256" key="1">
    <source>
        <dbReference type="ARBA" id="ARBA00001782"/>
    </source>
</evidence>
<evidence type="ECO:0000256" key="6">
    <source>
        <dbReference type="ARBA" id="ARBA00009541"/>
    </source>
</evidence>
<keyword evidence="9 10" id="KW-0413">Isomerase</keyword>
<evidence type="ECO:0000256" key="9">
    <source>
        <dbReference type="ARBA" id="ARBA00023235"/>
    </source>
</evidence>
<comment type="pathway">
    <text evidence="10">Carbohydrate degradation.</text>
</comment>
<dbReference type="CDD" id="cd00429">
    <property type="entry name" value="RPE"/>
    <property type="match status" value="1"/>
</dbReference>
<evidence type="ECO:0000256" key="2">
    <source>
        <dbReference type="ARBA" id="ARBA00001936"/>
    </source>
</evidence>
<keyword evidence="8 10" id="KW-0479">Metal-binding</keyword>
<evidence type="ECO:0000256" key="10">
    <source>
        <dbReference type="HAMAP-Rule" id="MF_02227"/>
    </source>
</evidence>
<dbReference type="InterPro" id="IPR011060">
    <property type="entry name" value="RibuloseP-bd_barrel"/>
</dbReference>
<organism evidence="15">
    <name type="scientific">Kribbella sp. HUAS MG21</name>
    <dbReference type="NCBI Taxonomy" id="3160966"/>
    <lineage>
        <taxon>Bacteria</taxon>
        <taxon>Bacillati</taxon>
        <taxon>Actinomycetota</taxon>
        <taxon>Actinomycetes</taxon>
        <taxon>Propionibacteriales</taxon>
        <taxon>Kribbellaceae</taxon>
        <taxon>Kribbella</taxon>
    </lineage>
</organism>
<dbReference type="Gene3D" id="3.20.20.70">
    <property type="entry name" value="Aldolase class I"/>
    <property type="match status" value="1"/>
</dbReference>
<evidence type="ECO:0000256" key="8">
    <source>
        <dbReference type="ARBA" id="ARBA00022723"/>
    </source>
</evidence>
<keyword evidence="13" id="KW-0862">Zinc</keyword>
<feature type="binding site" evidence="10 13">
    <location>
        <position position="33"/>
    </location>
    <ligand>
        <name>a divalent metal cation</name>
        <dbReference type="ChEBI" id="CHEBI:60240"/>
    </ligand>
</feature>
<dbReference type="EC" id="5.1.3.1" evidence="7 10"/>
<sequence>MGIQIAPSILSADFARLADEAVAVSNADWLHVDVMDNHFVPNLTLGMPVVESLAKATDMPLDCHLMIEDPDRWAPGYVEAGASSVTFHVEACRAPIRTAREIRAKGARAAMALKPATPIEPYEDMLSELDMILIMTVEPGFGGQKFLDVCVPKIRRTRELLDKHGLDLWIEIDGGVSAETIERCAEAGADVFVAGSAVYAADDPNAMVEKLRGLAEQSVTR</sequence>
<feature type="binding site" evidence="10 13">
    <location>
        <position position="64"/>
    </location>
    <ligand>
        <name>a divalent metal cation</name>
        <dbReference type="ChEBI" id="CHEBI:60240"/>
    </ligand>
</feature>
<feature type="binding site" evidence="10 14">
    <location>
        <position position="8"/>
    </location>
    <ligand>
        <name>substrate</name>
    </ligand>
</feature>
<reference evidence="15" key="1">
    <citation type="submission" date="2024-06" db="EMBL/GenBank/DDBJ databases">
        <title>Kribbella sp. strain HUAS MG21 genome sequences.</title>
        <authorList>
            <person name="Mo P."/>
        </authorList>
    </citation>
    <scope>NUCLEOTIDE SEQUENCE</scope>
    <source>
        <strain evidence="15">HUAS MG21</strain>
    </source>
</reference>
<feature type="binding site" evidence="10 14">
    <location>
        <begin position="195"/>
        <end position="196"/>
    </location>
    <ligand>
        <name>substrate</name>
    </ligand>
</feature>
<name>A0AAU7T3X5_9ACTN</name>
<feature type="binding site" evidence="10 13">
    <location>
        <position position="31"/>
    </location>
    <ligand>
        <name>a divalent metal cation</name>
        <dbReference type="ChEBI" id="CHEBI:60240"/>
    </ligand>
</feature>
<dbReference type="GO" id="GO:0005737">
    <property type="term" value="C:cytoplasm"/>
    <property type="evidence" value="ECO:0007669"/>
    <property type="project" value="UniProtKB-ARBA"/>
</dbReference>
<evidence type="ECO:0000256" key="13">
    <source>
        <dbReference type="PIRSR" id="PIRSR001461-2"/>
    </source>
</evidence>
<dbReference type="InterPro" id="IPR013785">
    <property type="entry name" value="Aldolase_TIM"/>
</dbReference>
<evidence type="ECO:0000256" key="7">
    <source>
        <dbReference type="ARBA" id="ARBA00013188"/>
    </source>
</evidence>
<feature type="binding site" evidence="10 14">
    <location>
        <begin position="140"/>
        <end position="143"/>
    </location>
    <ligand>
        <name>substrate</name>
    </ligand>
</feature>
<evidence type="ECO:0000256" key="11">
    <source>
        <dbReference type="PIRNR" id="PIRNR001461"/>
    </source>
</evidence>
<comment type="cofactor">
    <cofactor evidence="10 13">
        <name>a divalent metal cation</name>
        <dbReference type="ChEBI" id="CHEBI:60240"/>
    </cofactor>
    <text evidence="10 13">Binds 1 divalent metal cation per subunit.</text>
</comment>
<evidence type="ECO:0000313" key="15">
    <source>
        <dbReference type="EMBL" id="XBV21302.1"/>
    </source>
</evidence>
<dbReference type="EMBL" id="CP158165">
    <property type="protein sequence ID" value="XBV21302.1"/>
    <property type="molecule type" value="Genomic_DNA"/>
</dbReference>
<evidence type="ECO:0000256" key="14">
    <source>
        <dbReference type="PIRSR" id="PIRSR001461-3"/>
    </source>
</evidence>
<feature type="active site" description="Proton donor" evidence="10 12">
    <location>
        <position position="173"/>
    </location>
</feature>